<evidence type="ECO:0000256" key="2">
    <source>
        <dbReference type="ARBA" id="ARBA00007331"/>
    </source>
</evidence>
<dbReference type="EMBL" id="WIXP02000011">
    <property type="protein sequence ID" value="KAF6202521.1"/>
    <property type="molecule type" value="Genomic_DNA"/>
</dbReference>
<dbReference type="PANTHER" id="PTHR13031:SF0">
    <property type="entry name" value="RIBONUCLEASE P PROTEIN SUBUNIT P30"/>
    <property type="match status" value="1"/>
</dbReference>
<sequence>MGSPIGGKSRKKTITRFNWLRHTSLPCPKGIEEFFRRNSSLTHEMTCHNKDGFSDLNILSPEKTTDFWDVFDKFHIRNVAFNQVVDFSDLDDKKKKKGEKSEDLLPEPIRVTVPKKYEGRVTILHRLTLKFSDVSQWYRIMKSPNFKKYHIIAASPQTQQALQHMCTSNEIDVITFEPENKVPWKISRKLYKQAVERMIFFELPYVPAIMDSSCRKNTIFLSHAYFTTGKSMNLVVTSGTSKAFYLRSPYDVACLCAVFGLSEKLALKTLWQNPLLLISRAENRRQGKSVVSIIRKLADSSDSVTSDDQGDEALKVISV</sequence>
<comment type="similarity">
    <text evidence="2">Belongs to the eukaryotic/archaeal RNase P protein component 3 family.</text>
</comment>
<organism evidence="4 5">
    <name type="scientific">Apolygus lucorum</name>
    <name type="common">Small green plant bug</name>
    <name type="synonym">Lygocoris lucorum</name>
    <dbReference type="NCBI Taxonomy" id="248454"/>
    <lineage>
        <taxon>Eukaryota</taxon>
        <taxon>Metazoa</taxon>
        <taxon>Ecdysozoa</taxon>
        <taxon>Arthropoda</taxon>
        <taxon>Hexapoda</taxon>
        <taxon>Insecta</taxon>
        <taxon>Pterygota</taxon>
        <taxon>Neoptera</taxon>
        <taxon>Paraneoptera</taxon>
        <taxon>Hemiptera</taxon>
        <taxon>Heteroptera</taxon>
        <taxon>Panheteroptera</taxon>
        <taxon>Cimicomorpha</taxon>
        <taxon>Miridae</taxon>
        <taxon>Mirini</taxon>
        <taxon>Apolygus</taxon>
    </lineage>
</organism>
<comment type="caution">
    <text evidence="4">The sequence shown here is derived from an EMBL/GenBank/DDBJ whole genome shotgun (WGS) entry which is preliminary data.</text>
</comment>
<dbReference type="GO" id="GO:0005655">
    <property type="term" value="C:nucleolar ribonuclease P complex"/>
    <property type="evidence" value="ECO:0007669"/>
    <property type="project" value="TreeGrafter"/>
</dbReference>
<dbReference type="InterPro" id="IPR002738">
    <property type="entry name" value="RNase_P_p30"/>
</dbReference>
<dbReference type="AlphaFoldDB" id="A0A6A4JM63"/>
<evidence type="ECO:0000256" key="1">
    <source>
        <dbReference type="ARBA" id="ARBA00004123"/>
    </source>
</evidence>
<gene>
    <name evidence="4" type="ORF">GE061_002917</name>
</gene>
<evidence type="ECO:0000256" key="3">
    <source>
        <dbReference type="ARBA" id="ARBA00022694"/>
    </source>
</evidence>
<proteinExistence type="inferred from homology"/>
<dbReference type="PANTHER" id="PTHR13031">
    <property type="entry name" value="RIBONUCLEASE P SUBUNIT P30"/>
    <property type="match status" value="1"/>
</dbReference>
<dbReference type="GO" id="GO:0008033">
    <property type="term" value="P:tRNA processing"/>
    <property type="evidence" value="ECO:0007669"/>
    <property type="project" value="UniProtKB-KW"/>
</dbReference>
<protein>
    <submittedName>
        <fullName evidence="4">Uncharacterized protein</fullName>
    </submittedName>
</protein>
<evidence type="ECO:0000313" key="5">
    <source>
        <dbReference type="Proteomes" id="UP000466442"/>
    </source>
</evidence>
<comment type="subcellular location">
    <subcellularLocation>
        <location evidence="1">Nucleus</location>
    </subcellularLocation>
</comment>
<accession>A0A6A4JM63</accession>
<dbReference type="Proteomes" id="UP000466442">
    <property type="component" value="Unassembled WGS sequence"/>
</dbReference>
<dbReference type="InterPro" id="IPR016195">
    <property type="entry name" value="Pol/histidinol_Pase-like"/>
</dbReference>
<keyword evidence="3" id="KW-0819">tRNA processing</keyword>
<dbReference type="Pfam" id="PF01876">
    <property type="entry name" value="RNase_P_p30"/>
    <property type="match status" value="1"/>
</dbReference>
<evidence type="ECO:0000313" key="4">
    <source>
        <dbReference type="EMBL" id="KAF6202521.1"/>
    </source>
</evidence>
<dbReference type="OrthoDB" id="17948at2759"/>
<reference evidence="4" key="1">
    <citation type="journal article" date="2021" name="Mol. Ecol. Resour.">
        <title>Apolygus lucorum genome provides insights into omnivorousness and mesophyll feeding.</title>
        <authorList>
            <person name="Liu Y."/>
            <person name="Liu H."/>
            <person name="Wang H."/>
            <person name="Huang T."/>
            <person name="Liu B."/>
            <person name="Yang B."/>
            <person name="Yin L."/>
            <person name="Li B."/>
            <person name="Zhang Y."/>
            <person name="Zhang S."/>
            <person name="Jiang F."/>
            <person name="Zhang X."/>
            <person name="Ren Y."/>
            <person name="Wang B."/>
            <person name="Wang S."/>
            <person name="Lu Y."/>
            <person name="Wu K."/>
            <person name="Fan W."/>
            <person name="Wang G."/>
        </authorList>
    </citation>
    <scope>NUCLEOTIDE SEQUENCE</scope>
    <source>
        <strain evidence="4">12Hb</strain>
    </source>
</reference>
<name>A0A6A4JM63_APOLU</name>
<dbReference type="Gene3D" id="3.20.20.140">
    <property type="entry name" value="Metal-dependent hydrolases"/>
    <property type="match status" value="1"/>
</dbReference>
<dbReference type="GO" id="GO:0003723">
    <property type="term" value="F:RNA binding"/>
    <property type="evidence" value="ECO:0007669"/>
    <property type="project" value="TreeGrafter"/>
</dbReference>
<keyword evidence="5" id="KW-1185">Reference proteome</keyword>
<dbReference type="SUPFAM" id="SSF89550">
    <property type="entry name" value="PHP domain-like"/>
    <property type="match status" value="1"/>
</dbReference>